<sequence length="68" mass="7606">TARSTPFNRARIIALAKAGLSQAAIAAVVGHARKSLRKWIKAYRQKRRTADASHARRPRATTEHQDML</sequence>
<keyword evidence="2" id="KW-1185">Reference proteome</keyword>
<name>A0AC60QZQ1_IXOPE</name>
<evidence type="ECO:0000313" key="2">
    <source>
        <dbReference type="Proteomes" id="UP000805193"/>
    </source>
</evidence>
<dbReference type="EMBL" id="JABSTQ010002748">
    <property type="protein sequence ID" value="KAG0443906.1"/>
    <property type="molecule type" value="Genomic_DNA"/>
</dbReference>
<organism evidence="1 2">
    <name type="scientific">Ixodes persulcatus</name>
    <name type="common">Taiga tick</name>
    <dbReference type="NCBI Taxonomy" id="34615"/>
    <lineage>
        <taxon>Eukaryota</taxon>
        <taxon>Metazoa</taxon>
        <taxon>Ecdysozoa</taxon>
        <taxon>Arthropoda</taxon>
        <taxon>Chelicerata</taxon>
        <taxon>Arachnida</taxon>
        <taxon>Acari</taxon>
        <taxon>Parasitiformes</taxon>
        <taxon>Ixodida</taxon>
        <taxon>Ixodoidea</taxon>
        <taxon>Ixodidae</taxon>
        <taxon>Ixodinae</taxon>
        <taxon>Ixodes</taxon>
    </lineage>
</organism>
<dbReference type="Proteomes" id="UP000805193">
    <property type="component" value="Unassembled WGS sequence"/>
</dbReference>
<accession>A0AC60QZQ1</accession>
<comment type="caution">
    <text evidence="1">The sequence shown here is derived from an EMBL/GenBank/DDBJ whole genome shotgun (WGS) entry which is preliminary data.</text>
</comment>
<protein>
    <submittedName>
        <fullName evidence="1">Uncharacterized protein</fullName>
    </submittedName>
</protein>
<feature type="non-terminal residue" evidence="1">
    <location>
        <position position="68"/>
    </location>
</feature>
<evidence type="ECO:0000313" key="1">
    <source>
        <dbReference type="EMBL" id="KAG0443906.1"/>
    </source>
</evidence>
<gene>
    <name evidence="1" type="ORF">HPB47_014400</name>
</gene>
<reference evidence="1 2" key="1">
    <citation type="journal article" date="2020" name="Cell">
        <title>Large-Scale Comparative Analyses of Tick Genomes Elucidate Their Genetic Diversity and Vector Capacities.</title>
        <authorList>
            <consortium name="Tick Genome and Microbiome Consortium (TIGMIC)"/>
            <person name="Jia N."/>
            <person name="Wang J."/>
            <person name="Shi W."/>
            <person name="Du L."/>
            <person name="Sun Y."/>
            <person name="Zhan W."/>
            <person name="Jiang J.F."/>
            <person name="Wang Q."/>
            <person name="Zhang B."/>
            <person name="Ji P."/>
            <person name="Bell-Sakyi L."/>
            <person name="Cui X.M."/>
            <person name="Yuan T.T."/>
            <person name="Jiang B.G."/>
            <person name="Yang W.F."/>
            <person name="Lam T.T."/>
            <person name="Chang Q.C."/>
            <person name="Ding S.J."/>
            <person name="Wang X.J."/>
            <person name="Zhu J.G."/>
            <person name="Ruan X.D."/>
            <person name="Zhao L."/>
            <person name="Wei J.T."/>
            <person name="Ye R.Z."/>
            <person name="Que T.C."/>
            <person name="Du C.H."/>
            <person name="Zhou Y.H."/>
            <person name="Cheng J.X."/>
            <person name="Dai P.F."/>
            <person name="Guo W.B."/>
            <person name="Han X.H."/>
            <person name="Huang E.J."/>
            <person name="Li L.F."/>
            <person name="Wei W."/>
            <person name="Gao Y.C."/>
            <person name="Liu J.Z."/>
            <person name="Shao H.Z."/>
            <person name="Wang X."/>
            <person name="Wang C.C."/>
            <person name="Yang T.C."/>
            <person name="Huo Q.B."/>
            <person name="Li W."/>
            <person name="Chen H.Y."/>
            <person name="Chen S.E."/>
            <person name="Zhou L.G."/>
            <person name="Ni X.B."/>
            <person name="Tian J.H."/>
            <person name="Sheng Y."/>
            <person name="Liu T."/>
            <person name="Pan Y.S."/>
            <person name="Xia L.Y."/>
            <person name="Li J."/>
            <person name="Zhao F."/>
            <person name="Cao W.C."/>
        </authorList>
    </citation>
    <scope>NUCLEOTIDE SEQUENCE [LARGE SCALE GENOMIC DNA]</scope>
    <source>
        <strain evidence="1">Iper-2018</strain>
    </source>
</reference>
<feature type="non-terminal residue" evidence="1">
    <location>
        <position position="1"/>
    </location>
</feature>
<proteinExistence type="predicted"/>